<dbReference type="RefSeq" id="WP_202920846.1">
    <property type="nucleotide sequence ID" value="NZ_CP036273.1"/>
</dbReference>
<dbReference type="Proteomes" id="UP000319576">
    <property type="component" value="Chromosome"/>
</dbReference>
<gene>
    <name evidence="1" type="ORF">ETAA1_25480</name>
</gene>
<dbReference type="KEGG" id="uli:ETAA1_25480"/>
<name>A0A517XSY5_9BACT</name>
<protein>
    <submittedName>
        <fullName evidence="1">Uncharacterized protein</fullName>
    </submittedName>
</protein>
<organism evidence="1 2">
    <name type="scientific">Urbifossiella limnaea</name>
    <dbReference type="NCBI Taxonomy" id="2528023"/>
    <lineage>
        <taxon>Bacteria</taxon>
        <taxon>Pseudomonadati</taxon>
        <taxon>Planctomycetota</taxon>
        <taxon>Planctomycetia</taxon>
        <taxon>Gemmatales</taxon>
        <taxon>Gemmataceae</taxon>
        <taxon>Urbifossiella</taxon>
    </lineage>
</organism>
<evidence type="ECO:0000313" key="1">
    <source>
        <dbReference type="EMBL" id="QDU20593.1"/>
    </source>
</evidence>
<accession>A0A517XSY5</accession>
<keyword evidence="2" id="KW-1185">Reference proteome</keyword>
<proteinExistence type="predicted"/>
<sequence>MTAIYYPDCEATSEDGRYTLEARSPHNGTIPYRDGRMPMDEFPAKYRQHQRNFRYRLLDNRAADRTSPDGMGVIWERWQPLRENSPHEVVVSPAGWAVIRTHGFAPEVIAVGPDGRDRARVRIAGADWDRDEPDEDEKPKAREGVDWVLHRASFSTAGVYWAGDSWRFFFEHDSAPYFSWRTAWGERLVIDLGKGVPYTGEGQVPPELHRAATDEERRLVVQFLAGMTLRMEEVRALISRRVAENYAEDPLLPDTFRVRAAIHLVGVHRLRECVPYLRAWEAVDWMSYSTSSTALRRHWSLDGQMFRPVVHHALKLLGEVPRGFPTYYFGAGEFGVSRERMHMPELLADRRDRAADVQPGMAAADVLGLVGSPDFVRQWSRKVGKRYEWSEVWEYDFIEGESWTTLRLTWDQDGQACRLTAVEPVPPDWLDSDERVSEYLRH</sequence>
<dbReference type="AlphaFoldDB" id="A0A517XSY5"/>
<evidence type="ECO:0000313" key="2">
    <source>
        <dbReference type="Proteomes" id="UP000319576"/>
    </source>
</evidence>
<dbReference type="EMBL" id="CP036273">
    <property type="protein sequence ID" value="QDU20593.1"/>
    <property type="molecule type" value="Genomic_DNA"/>
</dbReference>
<reference evidence="1 2" key="1">
    <citation type="submission" date="2019-02" db="EMBL/GenBank/DDBJ databases">
        <title>Deep-cultivation of Planctomycetes and their phenomic and genomic characterization uncovers novel biology.</title>
        <authorList>
            <person name="Wiegand S."/>
            <person name="Jogler M."/>
            <person name="Boedeker C."/>
            <person name="Pinto D."/>
            <person name="Vollmers J."/>
            <person name="Rivas-Marin E."/>
            <person name="Kohn T."/>
            <person name="Peeters S.H."/>
            <person name="Heuer A."/>
            <person name="Rast P."/>
            <person name="Oberbeckmann S."/>
            <person name="Bunk B."/>
            <person name="Jeske O."/>
            <person name="Meyerdierks A."/>
            <person name="Storesund J.E."/>
            <person name="Kallscheuer N."/>
            <person name="Luecker S."/>
            <person name="Lage O.M."/>
            <person name="Pohl T."/>
            <person name="Merkel B.J."/>
            <person name="Hornburger P."/>
            <person name="Mueller R.-W."/>
            <person name="Bruemmer F."/>
            <person name="Labrenz M."/>
            <person name="Spormann A.M."/>
            <person name="Op den Camp H."/>
            <person name="Overmann J."/>
            <person name="Amann R."/>
            <person name="Jetten M.S.M."/>
            <person name="Mascher T."/>
            <person name="Medema M.H."/>
            <person name="Devos D.P."/>
            <person name="Kaster A.-K."/>
            <person name="Ovreas L."/>
            <person name="Rohde M."/>
            <person name="Galperin M.Y."/>
            <person name="Jogler C."/>
        </authorList>
    </citation>
    <scope>NUCLEOTIDE SEQUENCE [LARGE SCALE GENOMIC DNA]</scope>
    <source>
        <strain evidence="1 2">ETA_A1</strain>
    </source>
</reference>